<evidence type="ECO:0008006" key="3">
    <source>
        <dbReference type="Google" id="ProtNLM"/>
    </source>
</evidence>
<accession>A0A4U5MU51</accession>
<dbReference type="AlphaFoldDB" id="A0A4U5MU51"/>
<gene>
    <name evidence="1" type="ORF">L596_020579</name>
</gene>
<reference evidence="1 2" key="2">
    <citation type="journal article" date="2019" name="G3 (Bethesda)">
        <title>Hybrid Assembly of the Genome of the Entomopathogenic Nematode Steinernema carpocapsae Identifies the X-Chromosome.</title>
        <authorList>
            <person name="Serra L."/>
            <person name="Macchietto M."/>
            <person name="Macias-Munoz A."/>
            <person name="McGill C.J."/>
            <person name="Rodriguez I.M."/>
            <person name="Rodriguez B."/>
            <person name="Murad R."/>
            <person name="Mortazavi A."/>
        </authorList>
    </citation>
    <scope>NUCLEOTIDE SEQUENCE [LARGE SCALE GENOMIC DNA]</scope>
    <source>
        <strain evidence="1 2">ALL</strain>
    </source>
</reference>
<protein>
    <recommendedName>
        <fullName evidence="3">Reverse transcriptase domain-containing protein</fullName>
    </recommendedName>
</protein>
<sequence>MLYGCEAWATTKTARKKLAVAQRRMERRMTGVRLVDHCSNDWVRCVTKIKDVTETATRRKRSFAWNIANASAGKWPTRIEAWRPPTTRPQERPTTRWTDDFTKKLNFRNWPRSGRQEAHSSWCNWECDNL</sequence>
<reference evidence="1 2" key="1">
    <citation type="journal article" date="2015" name="Genome Biol.">
        <title>Comparative genomics of Steinernema reveals deeply conserved gene regulatory networks.</title>
        <authorList>
            <person name="Dillman A.R."/>
            <person name="Macchietto M."/>
            <person name="Porter C.F."/>
            <person name="Rogers A."/>
            <person name="Williams B."/>
            <person name="Antoshechkin I."/>
            <person name="Lee M.M."/>
            <person name="Goodwin Z."/>
            <person name="Lu X."/>
            <person name="Lewis E.E."/>
            <person name="Goodrich-Blair H."/>
            <person name="Stock S.P."/>
            <person name="Adams B.J."/>
            <person name="Sternberg P.W."/>
            <person name="Mortazavi A."/>
        </authorList>
    </citation>
    <scope>NUCLEOTIDE SEQUENCE [LARGE SCALE GENOMIC DNA]</scope>
    <source>
        <strain evidence="1 2">ALL</strain>
    </source>
</reference>
<organism evidence="1 2">
    <name type="scientific">Steinernema carpocapsae</name>
    <name type="common">Entomopathogenic nematode</name>
    <dbReference type="NCBI Taxonomy" id="34508"/>
    <lineage>
        <taxon>Eukaryota</taxon>
        <taxon>Metazoa</taxon>
        <taxon>Ecdysozoa</taxon>
        <taxon>Nematoda</taxon>
        <taxon>Chromadorea</taxon>
        <taxon>Rhabditida</taxon>
        <taxon>Tylenchina</taxon>
        <taxon>Panagrolaimomorpha</taxon>
        <taxon>Strongyloidoidea</taxon>
        <taxon>Steinernematidae</taxon>
        <taxon>Steinernema</taxon>
    </lineage>
</organism>
<dbReference type="EMBL" id="AZBU02000006">
    <property type="protein sequence ID" value="TKR73244.1"/>
    <property type="molecule type" value="Genomic_DNA"/>
</dbReference>
<dbReference type="Proteomes" id="UP000298663">
    <property type="component" value="Unassembled WGS sequence"/>
</dbReference>
<keyword evidence="2" id="KW-1185">Reference proteome</keyword>
<evidence type="ECO:0000313" key="2">
    <source>
        <dbReference type="Proteomes" id="UP000298663"/>
    </source>
</evidence>
<name>A0A4U5MU51_STECR</name>
<dbReference type="OrthoDB" id="5848624at2759"/>
<comment type="caution">
    <text evidence="1">The sequence shown here is derived from an EMBL/GenBank/DDBJ whole genome shotgun (WGS) entry which is preliminary data.</text>
</comment>
<evidence type="ECO:0000313" key="1">
    <source>
        <dbReference type="EMBL" id="TKR73244.1"/>
    </source>
</evidence>
<proteinExistence type="predicted"/>